<reference evidence="1 2" key="1">
    <citation type="submission" date="2007-11" db="EMBL/GenBank/DDBJ databases">
        <authorList>
            <consortium name="The Salmonella enterica serovar Arizonae Genome Sequencing Project"/>
            <person name="McClelland M."/>
            <person name="Sanderson E.K."/>
            <person name="Porwollik S."/>
            <person name="Spieth J."/>
            <person name="Clifton W.S."/>
            <person name="Fulton R."/>
            <person name="Chunyan W."/>
            <person name="Wollam A."/>
            <person name="Shah N."/>
            <person name="Pepin K."/>
            <person name="Bhonagiri V."/>
            <person name="Nash W."/>
            <person name="Johnson M."/>
            <person name="Thiruvilangam P."/>
            <person name="Wilson R."/>
        </authorList>
    </citation>
    <scope>NUCLEOTIDE SEQUENCE [LARGE SCALE GENOMIC DNA]</scope>
    <source>
        <strain evidence="2">ATCC BAA-731 / CDC346-86 / RSK2980</strain>
    </source>
</reference>
<evidence type="ECO:0000313" key="2">
    <source>
        <dbReference type="Proteomes" id="UP000002084"/>
    </source>
</evidence>
<organism evidence="1 2">
    <name type="scientific">Salmonella arizonae (strain ATCC BAA-731 / CDC346-86 / RSK2980)</name>
    <dbReference type="NCBI Taxonomy" id="41514"/>
    <lineage>
        <taxon>Bacteria</taxon>
        <taxon>Pseudomonadati</taxon>
        <taxon>Pseudomonadota</taxon>
        <taxon>Gammaproteobacteria</taxon>
        <taxon>Enterobacterales</taxon>
        <taxon>Enterobacteriaceae</taxon>
        <taxon>Salmonella</taxon>
    </lineage>
</organism>
<gene>
    <name evidence="1" type="ordered locus">SARI_04414</name>
</gene>
<accession>A9MPU9</accession>
<dbReference type="STRING" id="41514.SARI_04414"/>
<dbReference type="HOGENOM" id="CLU_2702659_0_0_6"/>
<sequence length="74" mass="7457">MKGAAKTGIISTTAAVKIGNITMKAAIAHISMRTPVAAANNTVTDTAAAIMDGAAADVSDFLVTANFGWLFSIS</sequence>
<name>A9MPU9_SALAR</name>
<dbReference type="Proteomes" id="UP000002084">
    <property type="component" value="Chromosome"/>
</dbReference>
<keyword evidence="2" id="KW-1185">Reference proteome</keyword>
<dbReference type="AlphaFoldDB" id="A9MPU9"/>
<dbReference type="EMBL" id="CP000880">
    <property type="protein sequence ID" value="ABX24192.1"/>
    <property type="molecule type" value="Genomic_DNA"/>
</dbReference>
<dbReference type="KEGG" id="ses:SARI_04414"/>
<evidence type="ECO:0000313" key="1">
    <source>
        <dbReference type="EMBL" id="ABX24192.1"/>
    </source>
</evidence>
<protein>
    <submittedName>
        <fullName evidence="1">Uncharacterized protein</fullName>
    </submittedName>
</protein>
<proteinExistence type="predicted"/>